<dbReference type="AlphaFoldDB" id="A0A4R6SWG3"/>
<keyword evidence="1" id="KW-0732">Signal</keyword>
<comment type="caution">
    <text evidence="2">The sequence shown here is derived from an EMBL/GenBank/DDBJ whole genome shotgun (WGS) entry which is preliminary data.</text>
</comment>
<proteinExistence type="predicted"/>
<reference evidence="2 3" key="1">
    <citation type="submission" date="2019-03" db="EMBL/GenBank/DDBJ databases">
        <title>Genomic Encyclopedia of Archaeal and Bacterial Type Strains, Phase II (KMG-II): from individual species to whole genera.</title>
        <authorList>
            <person name="Goeker M."/>
        </authorList>
    </citation>
    <scope>NUCLEOTIDE SEQUENCE [LARGE SCALE GENOMIC DNA]</scope>
    <source>
        <strain evidence="2 3">DSM 19035</strain>
    </source>
</reference>
<evidence type="ECO:0000256" key="1">
    <source>
        <dbReference type="SAM" id="SignalP"/>
    </source>
</evidence>
<accession>A0A4R6SWG3</accession>
<dbReference type="EMBL" id="SNYC01000005">
    <property type="protein sequence ID" value="TDQ08472.1"/>
    <property type="molecule type" value="Genomic_DNA"/>
</dbReference>
<evidence type="ECO:0000313" key="2">
    <source>
        <dbReference type="EMBL" id="TDQ08472.1"/>
    </source>
</evidence>
<feature type="signal peptide" evidence="1">
    <location>
        <begin position="1"/>
        <end position="20"/>
    </location>
</feature>
<name>A0A4R6SWG3_9SPHI</name>
<sequence length="88" mass="9487">MKRLIFSAILATVAIGGAFATKTTKVTNATRYQQLTSPQACQQLTCSNVEKETFCAVSESTILYLTPGTPSTICTTPVSDAFIYSRDL</sequence>
<protein>
    <submittedName>
        <fullName evidence="2">Uncharacterized protein</fullName>
    </submittedName>
</protein>
<dbReference type="Proteomes" id="UP000295620">
    <property type="component" value="Unassembled WGS sequence"/>
</dbReference>
<dbReference type="RefSeq" id="WP_133576835.1">
    <property type="nucleotide sequence ID" value="NZ_SNYC01000005.1"/>
</dbReference>
<organism evidence="2 3">
    <name type="scientific">Pedobacter metabolipauper</name>
    <dbReference type="NCBI Taxonomy" id="425513"/>
    <lineage>
        <taxon>Bacteria</taxon>
        <taxon>Pseudomonadati</taxon>
        <taxon>Bacteroidota</taxon>
        <taxon>Sphingobacteriia</taxon>
        <taxon>Sphingobacteriales</taxon>
        <taxon>Sphingobacteriaceae</taxon>
        <taxon>Pedobacter</taxon>
    </lineage>
</organism>
<evidence type="ECO:0000313" key="3">
    <source>
        <dbReference type="Proteomes" id="UP000295620"/>
    </source>
</evidence>
<feature type="chain" id="PRO_5020401994" evidence="1">
    <location>
        <begin position="21"/>
        <end position="88"/>
    </location>
</feature>
<gene>
    <name evidence="2" type="ORF">ATK78_2986</name>
</gene>
<keyword evidence="3" id="KW-1185">Reference proteome</keyword>